<gene>
    <name evidence="2" type="ORF">EV695_2143</name>
</gene>
<dbReference type="OrthoDB" id="9958294at2"/>
<feature type="transmembrane region" description="Helical" evidence="1">
    <location>
        <begin position="133"/>
        <end position="156"/>
    </location>
</feature>
<evidence type="ECO:0000313" key="2">
    <source>
        <dbReference type="EMBL" id="TCJ87631.1"/>
    </source>
</evidence>
<dbReference type="RefSeq" id="WP_131905895.1">
    <property type="nucleotide sequence ID" value="NZ_BAAAFU010000004.1"/>
</dbReference>
<proteinExistence type="predicted"/>
<keyword evidence="3" id="KW-1185">Reference proteome</keyword>
<protein>
    <submittedName>
        <fullName evidence="2">Uncharacterized protein</fullName>
    </submittedName>
</protein>
<accession>A0A4R1F9Z8</accession>
<sequence length="166" mass="18355">MNNNPYEPPQSNVSGSAGDLSIRPKSPKVIGIILLIFSILGLLSMASLIFSMFAITDETLKASMFPYGETYSLVTFVIGAISTLFAFYISILLIKYKDKGRRFFNYLMIYSVISSIISLGYILFFVLDDFTSSVAISAITSTALGLALYLIIWYIINKPKVKASLN</sequence>
<feature type="transmembrane region" description="Helical" evidence="1">
    <location>
        <begin position="106"/>
        <end position="127"/>
    </location>
</feature>
<keyword evidence="1" id="KW-0472">Membrane</keyword>
<comment type="caution">
    <text evidence="2">The sequence shown here is derived from an EMBL/GenBank/DDBJ whole genome shotgun (WGS) entry which is preliminary data.</text>
</comment>
<organism evidence="2 3">
    <name type="scientific">Cocleimonas flava</name>
    <dbReference type="NCBI Taxonomy" id="634765"/>
    <lineage>
        <taxon>Bacteria</taxon>
        <taxon>Pseudomonadati</taxon>
        <taxon>Pseudomonadota</taxon>
        <taxon>Gammaproteobacteria</taxon>
        <taxon>Thiotrichales</taxon>
        <taxon>Thiotrichaceae</taxon>
        <taxon>Cocleimonas</taxon>
    </lineage>
</organism>
<feature type="transmembrane region" description="Helical" evidence="1">
    <location>
        <begin position="29"/>
        <end position="53"/>
    </location>
</feature>
<keyword evidence="1" id="KW-0812">Transmembrane</keyword>
<feature type="transmembrane region" description="Helical" evidence="1">
    <location>
        <begin position="73"/>
        <end position="94"/>
    </location>
</feature>
<dbReference type="AlphaFoldDB" id="A0A4R1F9Z8"/>
<evidence type="ECO:0000256" key="1">
    <source>
        <dbReference type="SAM" id="Phobius"/>
    </source>
</evidence>
<dbReference type="EMBL" id="SMFQ01000003">
    <property type="protein sequence ID" value="TCJ87631.1"/>
    <property type="molecule type" value="Genomic_DNA"/>
</dbReference>
<evidence type="ECO:0000313" key="3">
    <source>
        <dbReference type="Proteomes" id="UP000294887"/>
    </source>
</evidence>
<reference evidence="2 3" key="1">
    <citation type="submission" date="2019-03" db="EMBL/GenBank/DDBJ databases">
        <title>Genomic Encyclopedia of Type Strains, Phase IV (KMG-IV): sequencing the most valuable type-strain genomes for metagenomic binning, comparative biology and taxonomic classification.</title>
        <authorList>
            <person name="Goeker M."/>
        </authorList>
    </citation>
    <scope>NUCLEOTIDE SEQUENCE [LARGE SCALE GENOMIC DNA]</scope>
    <source>
        <strain evidence="2 3">DSM 24830</strain>
    </source>
</reference>
<dbReference type="Proteomes" id="UP000294887">
    <property type="component" value="Unassembled WGS sequence"/>
</dbReference>
<name>A0A4R1F9Z8_9GAMM</name>
<keyword evidence="1" id="KW-1133">Transmembrane helix</keyword>